<feature type="region of interest" description="Disordered" evidence="1">
    <location>
        <begin position="15"/>
        <end position="45"/>
    </location>
</feature>
<evidence type="ECO:0000313" key="2">
    <source>
        <dbReference type="EMBL" id="KAG7471214.1"/>
    </source>
</evidence>
<dbReference type="EMBL" id="JAFDVH010000009">
    <property type="protein sequence ID" value="KAG7471214.1"/>
    <property type="molecule type" value="Genomic_DNA"/>
</dbReference>
<gene>
    <name evidence="2" type="ORF">MATL_G00122110</name>
</gene>
<sequence>MRDRPMQITAIAPERKKAAATNPPSCAQTEHRGTTKRVQVSAVPENTTQSRLTALKHLIEGGILENKALTRFDRIRYRIKTLVSV</sequence>
<comment type="caution">
    <text evidence="2">The sequence shown here is derived from an EMBL/GenBank/DDBJ whole genome shotgun (WGS) entry which is preliminary data.</text>
</comment>
<protein>
    <submittedName>
        <fullName evidence="2">Uncharacterized protein</fullName>
    </submittedName>
</protein>
<proteinExistence type="predicted"/>
<reference evidence="2" key="1">
    <citation type="submission" date="2021-01" db="EMBL/GenBank/DDBJ databases">
        <authorList>
            <person name="Zahm M."/>
            <person name="Roques C."/>
            <person name="Cabau C."/>
            <person name="Klopp C."/>
            <person name="Donnadieu C."/>
            <person name="Jouanno E."/>
            <person name="Lampietro C."/>
            <person name="Louis A."/>
            <person name="Herpin A."/>
            <person name="Echchiki A."/>
            <person name="Berthelot C."/>
            <person name="Parey E."/>
            <person name="Roest-Crollius H."/>
            <person name="Braasch I."/>
            <person name="Postlethwait J."/>
            <person name="Bobe J."/>
            <person name="Montfort J."/>
            <person name="Bouchez O."/>
            <person name="Begum T."/>
            <person name="Mejri S."/>
            <person name="Adams A."/>
            <person name="Chen W.-J."/>
            <person name="Guiguen Y."/>
        </authorList>
    </citation>
    <scope>NUCLEOTIDE SEQUENCE</scope>
    <source>
        <strain evidence="2">YG-15Mar2019-1</strain>
        <tissue evidence="2">Brain</tissue>
    </source>
</reference>
<accession>A0A9D3PYU4</accession>
<organism evidence="2 3">
    <name type="scientific">Megalops atlanticus</name>
    <name type="common">Tarpon</name>
    <name type="synonym">Clupea gigantea</name>
    <dbReference type="NCBI Taxonomy" id="7932"/>
    <lineage>
        <taxon>Eukaryota</taxon>
        <taxon>Metazoa</taxon>
        <taxon>Chordata</taxon>
        <taxon>Craniata</taxon>
        <taxon>Vertebrata</taxon>
        <taxon>Euteleostomi</taxon>
        <taxon>Actinopterygii</taxon>
        <taxon>Neopterygii</taxon>
        <taxon>Teleostei</taxon>
        <taxon>Elopiformes</taxon>
        <taxon>Megalopidae</taxon>
        <taxon>Megalops</taxon>
    </lineage>
</organism>
<evidence type="ECO:0000256" key="1">
    <source>
        <dbReference type="SAM" id="MobiDB-lite"/>
    </source>
</evidence>
<keyword evidence="3" id="KW-1185">Reference proteome</keyword>
<dbReference type="AlphaFoldDB" id="A0A9D3PYU4"/>
<dbReference type="Proteomes" id="UP001046870">
    <property type="component" value="Chromosome 9"/>
</dbReference>
<name>A0A9D3PYU4_MEGAT</name>
<evidence type="ECO:0000313" key="3">
    <source>
        <dbReference type="Proteomes" id="UP001046870"/>
    </source>
</evidence>